<proteinExistence type="predicted"/>
<dbReference type="EMBL" id="BPLR01021033">
    <property type="protein sequence ID" value="GIX85206.1"/>
    <property type="molecule type" value="Genomic_DNA"/>
</dbReference>
<name>A0AAV4NMP0_CAEEX</name>
<keyword evidence="2" id="KW-1185">Reference proteome</keyword>
<organism evidence="1 2">
    <name type="scientific">Caerostris extrusa</name>
    <name type="common">Bark spider</name>
    <name type="synonym">Caerostris bankana</name>
    <dbReference type="NCBI Taxonomy" id="172846"/>
    <lineage>
        <taxon>Eukaryota</taxon>
        <taxon>Metazoa</taxon>
        <taxon>Ecdysozoa</taxon>
        <taxon>Arthropoda</taxon>
        <taxon>Chelicerata</taxon>
        <taxon>Arachnida</taxon>
        <taxon>Araneae</taxon>
        <taxon>Araneomorphae</taxon>
        <taxon>Entelegynae</taxon>
        <taxon>Araneoidea</taxon>
        <taxon>Araneidae</taxon>
        <taxon>Caerostris</taxon>
    </lineage>
</organism>
<gene>
    <name evidence="1" type="ORF">CEXT_405201</name>
</gene>
<dbReference type="Proteomes" id="UP001054945">
    <property type="component" value="Unassembled WGS sequence"/>
</dbReference>
<comment type="caution">
    <text evidence="1">The sequence shown here is derived from an EMBL/GenBank/DDBJ whole genome shotgun (WGS) entry which is preliminary data.</text>
</comment>
<dbReference type="AlphaFoldDB" id="A0AAV4NMP0"/>
<evidence type="ECO:0000313" key="2">
    <source>
        <dbReference type="Proteomes" id="UP001054945"/>
    </source>
</evidence>
<sequence length="96" mass="10869">MVFNLHSATGFLWQVSQKNGLIGRIMYYFCELRYLDRKSLSEAKPKTPVGIGDTNLLIRKFSVEIDVNGGSMQILSASSYLYQIKMEHLGASVVHR</sequence>
<accession>A0AAV4NMP0</accession>
<reference evidence="1 2" key="1">
    <citation type="submission" date="2021-06" db="EMBL/GenBank/DDBJ databases">
        <title>Caerostris extrusa draft genome.</title>
        <authorList>
            <person name="Kono N."/>
            <person name="Arakawa K."/>
        </authorList>
    </citation>
    <scope>NUCLEOTIDE SEQUENCE [LARGE SCALE GENOMIC DNA]</scope>
</reference>
<evidence type="ECO:0000313" key="1">
    <source>
        <dbReference type="EMBL" id="GIX85206.1"/>
    </source>
</evidence>
<protein>
    <submittedName>
        <fullName evidence="1">Uncharacterized protein</fullName>
    </submittedName>
</protein>